<dbReference type="AlphaFoldDB" id="A0A8X7C2T5"/>
<dbReference type="EMBL" id="BMAV01007620">
    <property type="protein sequence ID" value="GFY50644.1"/>
    <property type="molecule type" value="Genomic_DNA"/>
</dbReference>
<dbReference type="OrthoDB" id="10489134at2759"/>
<evidence type="ECO:0000313" key="1">
    <source>
        <dbReference type="EMBL" id="GFY50644.1"/>
    </source>
</evidence>
<gene>
    <name evidence="1" type="ORF">TNIN_259461</name>
</gene>
<proteinExistence type="predicted"/>
<organism evidence="1 2">
    <name type="scientific">Trichonephila inaurata madagascariensis</name>
    <dbReference type="NCBI Taxonomy" id="2747483"/>
    <lineage>
        <taxon>Eukaryota</taxon>
        <taxon>Metazoa</taxon>
        <taxon>Ecdysozoa</taxon>
        <taxon>Arthropoda</taxon>
        <taxon>Chelicerata</taxon>
        <taxon>Arachnida</taxon>
        <taxon>Araneae</taxon>
        <taxon>Araneomorphae</taxon>
        <taxon>Entelegynae</taxon>
        <taxon>Araneoidea</taxon>
        <taxon>Nephilidae</taxon>
        <taxon>Trichonephila</taxon>
        <taxon>Trichonephila inaurata</taxon>
    </lineage>
</organism>
<accession>A0A8X7C2T5</accession>
<dbReference type="Proteomes" id="UP000886998">
    <property type="component" value="Unassembled WGS sequence"/>
</dbReference>
<comment type="caution">
    <text evidence="1">The sequence shown here is derived from an EMBL/GenBank/DDBJ whole genome shotgun (WGS) entry which is preliminary data.</text>
</comment>
<sequence>MNRGCNETGDRSGLPSFSKTLCQQGQAFKRPVCSPLDNFPRSHHSKAAMALLDFFLEIIPRGSLNPIENVGRHDDVRNWLS</sequence>
<protein>
    <submittedName>
        <fullName evidence="1">Uncharacterized protein</fullName>
    </submittedName>
</protein>
<evidence type="ECO:0000313" key="2">
    <source>
        <dbReference type="Proteomes" id="UP000886998"/>
    </source>
</evidence>
<keyword evidence="2" id="KW-1185">Reference proteome</keyword>
<reference evidence="1" key="1">
    <citation type="submission" date="2020-08" db="EMBL/GenBank/DDBJ databases">
        <title>Multicomponent nature underlies the extraordinary mechanical properties of spider dragline silk.</title>
        <authorList>
            <person name="Kono N."/>
            <person name="Nakamura H."/>
            <person name="Mori M."/>
            <person name="Yoshida Y."/>
            <person name="Ohtoshi R."/>
            <person name="Malay A.D."/>
            <person name="Moran D.A.P."/>
            <person name="Tomita M."/>
            <person name="Numata K."/>
            <person name="Arakawa K."/>
        </authorList>
    </citation>
    <scope>NUCLEOTIDE SEQUENCE</scope>
</reference>
<name>A0A8X7C2T5_9ARAC</name>